<dbReference type="AlphaFoldDB" id="A0A9Q0J4M6"/>
<dbReference type="Gene3D" id="3.30.70.330">
    <property type="match status" value="2"/>
</dbReference>
<dbReference type="PANTHER" id="PTHR48024:SF1">
    <property type="entry name" value="NUCLEAR RIBONUCLEOPROTEIN A1, PUTATIVE-RELATED"/>
    <property type="match status" value="1"/>
</dbReference>
<dbReference type="OrthoDB" id="1875751at2759"/>
<dbReference type="SMART" id="SM00360">
    <property type="entry name" value="RRM"/>
    <property type="match status" value="2"/>
</dbReference>
<dbReference type="EMBL" id="JAKUCV010006305">
    <property type="protein sequence ID" value="KAJ4827927.1"/>
    <property type="molecule type" value="Genomic_DNA"/>
</dbReference>
<evidence type="ECO:0000256" key="2">
    <source>
        <dbReference type="PROSITE-ProRule" id="PRU00176"/>
    </source>
</evidence>
<feature type="compositionally biased region" description="Low complexity" evidence="3">
    <location>
        <begin position="14"/>
        <end position="35"/>
    </location>
</feature>
<protein>
    <recommendedName>
        <fullName evidence="4">RRM domain-containing protein</fullName>
    </recommendedName>
</protein>
<sequence>MDFSKKRKTDENGTAVADPTAVVTPTPTVTQPTTATAASLPLPLSADDIRKILEPFTRDQLLETLEAATLRHPTLLLDSIRSVADRDTSLRKLFVRGLSSETTTDSLRALFSSYGPLEEAIVIHDKATGKSKGFGFVTFKHVDGAVAALKQPSKKLDGRMTVTQLASAGMSGGNASDVSLRKVYVGNVPYEISSERLLGFFSVFGEVEEGPLGFDKSSGKSKGFAFIIYRTEEGARAAIADGAKVIDGHQVVCKLAVDNKRVKTGGDNVNYNPAQPPPSQPQQPQYGSSGNFGYSGYYNTANSNSSASLPGQGGGFSGGAFGVSQAGGFGPGDTGGYSNTGSSMYRLPSNSMGMSSGGYPDSAGGPYGFSQPQQPPQQPPHLSNLPPRGPPGPVGYPGMPPYY</sequence>
<feature type="region of interest" description="Disordered" evidence="3">
    <location>
        <begin position="348"/>
        <end position="403"/>
    </location>
</feature>
<dbReference type="InterPro" id="IPR035979">
    <property type="entry name" value="RBD_domain_sf"/>
</dbReference>
<dbReference type="GO" id="GO:0003723">
    <property type="term" value="F:RNA binding"/>
    <property type="evidence" value="ECO:0007669"/>
    <property type="project" value="UniProtKB-UniRule"/>
</dbReference>
<dbReference type="PROSITE" id="PS50102">
    <property type="entry name" value="RRM"/>
    <property type="match status" value="2"/>
</dbReference>
<dbReference type="SUPFAM" id="SSF54928">
    <property type="entry name" value="RNA-binding domain, RBD"/>
    <property type="match status" value="2"/>
</dbReference>
<evidence type="ECO:0000259" key="4">
    <source>
        <dbReference type="PROSITE" id="PS50102"/>
    </source>
</evidence>
<proteinExistence type="predicted"/>
<feature type="domain" description="RRM" evidence="4">
    <location>
        <begin position="181"/>
        <end position="258"/>
    </location>
</feature>
<reference evidence="5" key="2">
    <citation type="journal article" date="2023" name="Plants (Basel)">
        <title>Annotation of the Turnera subulata (Passifloraceae) Draft Genome Reveals the S-Locus Evolved after the Divergence of Turneroideae from Passifloroideae in a Stepwise Manner.</title>
        <authorList>
            <person name="Henning P.M."/>
            <person name="Roalson E.H."/>
            <person name="Mir W."/>
            <person name="McCubbin A.G."/>
            <person name="Shore J.S."/>
        </authorList>
    </citation>
    <scope>NUCLEOTIDE SEQUENCE</scope>
    <source>
        <strain evidence="5">F60SS</strain>
    </source>
</reference>
<feature type="region of interest" description="Disordered" evidence="3">
    <location>
        <begin position="264"/>
        <end position="291"/>
    </location>
</feature>
<dbReference type="InterPro" id="IPR050886">
    <property type="entry name" value="RNA-binding_reg"/>
</dbReference>
<accession>A0A9Q0J4M6</accession>
<dbReference type="PANTHER" id="PTHR48024">
    <property type="entry name" value="GEO13361P1-RELATED"/>
    <property type="match status" value="1"/>
</dbReference>
<keyword evidence="1 2" id="KW-0694">RNA-binding</keyword>
<evidence type="ECO:0000256" key="1">
    <source>
        <dbReference type="ARBA" id="ARBA00022884"/>
    </source>
</evidence>
<feature type="compositionally biased region" description="Low complexity" evidence="3">
    <location>
        <begin position="282"/>
        <end position="291"/>
    </location>
</feature>
<feature type="domain" description="RRM" evidence="4">
    <location>
        <begin position="91"/>
        <end position="183"/>
    </location>
</feature>
<evidence type="ECO:0000313" key="6">
    <source>
        <dbReference type="Proteomes" id="UP001141552"/>
    </source>
</evidence>
<dbReference type="Proteomes" id="UP001141552">
    <property type="component" value="Unassembled WGS sequence"/>
</dbReference>
<comment type="caution">
    <text evidence="5">The sequence shown here is derived from an EMBL/GenBank/DDBJ whole genome shotgun (WGS) entry which is preliminary data.</text>
</comment>
<feature type="compositionally biased region" description="Pro residues" evidence="3">
    <location>
        <begin position="387"/>
        <end position="403"/>
    </location>
</feature>
<dbReference type="FunFam" id="3.30.70.330:FF:000529">
    <property type="entry name" value="UBP1-associated protein 2C isoform A"/>
    <property type="match status" value="1"/>
</dbReference>
<name>A0A9Q0J4M6_9ROSI</name>
<evidence type="ECO:0000256" key="3">
    <source>
        <dbReference type="SAM" id="MobiDB-lite"/>
    </source>
</evidence>
<gene>
    <name evidence="5" type="ORF">Tsubulata_032087</name>
</gene>
<dbReference type="InterPro" id="IPR000504">
    <property type="entry name" value="RRM_dom"/>
</dbReference>
<organism evidence="5 6">
    <name type="scientific">Turnera subulata</name>
    <dbReference type="NCBI Taxonomy" id="218843"/>
    <lineage>
        <taxon>Eukaryota</taxon>
        <taxon>Viridiplantae</taxon>
        <taxon>Streptophyta</taxon>
        <taxon>Embryophyta</taxon>
        <taxon>Tracheophyta</taxon>
        <taxon>Spermatophyta</taxon>
        <taxon>Magnoliopsida</taxon>
        <taxon>eudicotyledons</taxon>
        <taxon>Gunneridae</taxon>
        <taxon>Pentapetalae</taxon>
        <taxon>rosids</taxon>
        <taxon>fabids</taxon>
        <taxon>Malpighiales</taxon>
        <taxon>Passifloraceae</taxon>
        <taxon>Turnera</taxon>
    </lineage>
</organism>
<reference evidence="5" key="1">
    <citation type="submission" date="2022-02" db="EMBL/GenBank/DDBJ databases">
        <authorList>
            <person name="Henning P.M."/>
            <person name="McCubbin A.G."/>
            <person name="Shore J.S."/>
        </authorList>
    </citation>
    <scope>NUCLEOTIDE SEQUENCE</scope>
    <source>
        <strain evidence="5">F60SS</strain>
        <tissue evidence="5">Leaves</tissue>
    </source>
</reference>
<feature type="region of interest" description="Disordered" evidence="3">
    <location>
        <begin position="1"/>
        <end position="35"/>
    </location>
</feature>
<keyword evidence="6" id="KW-1185">Reference proteome</keyword>
<evidence type="ECO:0000313" key="5">
    <source>
        <dbReference type="EMBL" id="KAJ4827927.1"/>
    </source>
</evidence>
<dbReference type="InterPro" id="IPR012677">
    <property type="entry name" value="Nucleotide-bd_a/b_plait_sf"/>
</dbReference>
<dbReference type="Pfam" id="PF00076">
    <property type="entry name" value="RRM_1"/>
    <property type="match status" value="2"/>
</dbReference>